<proteinExistence type="inferred from homology"/>
<keyword evidence="9 11" id="KW-0472">Membrane</keyword>
<dbReference type="Proteomes" id="UP000195880">
    <property type="component" value="Chromosome"/>
</dbReference>
<dbReference type="GO" id="GO:0016020">
    <property type="term" value="C:membrane"/>
    <property type="evidence" value="ECO:0007669"/>
    <property type="project" value="UniProtKB-SubCell"/>
</dbReference>
<evidence type="ECO:0000256" key="6">
    <source>
        <dbReference type="ARBA" id="ARBA00023002"/>
    </source>
</evidence>
<feature type="transmembrane region" description="Helical" evidence="11">
    <location>
        <begin position="48"/>
        <end position="72"/>
    </location>
</feature>
<feature type="region of interest" description="Disordered" evidence="10">
    <location>
        <begin position="1"/>
        <end position="43"/>
    </location>
</feature>
<dbReference type="Pfam" id="PF00487">
    <property type="entry name" value="FA_desaturase"/>
    <property type="match status" value="1"/>
</dbReference>
<sequence>MSPSTTRSTSRSRAPAPPHYVAPSPTYDGTEPFPTEAPPPPRSGGERLYVTVTAVIVVLPFLALGLAAWLLWGRLIHTTDVLLALSLYVVTGLGVTVGFHRGLTHGGYRAARPVRIVLAVAGSMSFQGDVIGWVATHRRHHAFTDRPGDPHSPYRYGTHLRGQLRGLAHAHIGWLLRNDPTPAERYAPDLLADRDIRAVSRAFPALCVLTLALPFALGWAIGGTWIHATTALVWAGLVRIALLHHVTWSVNSLCHLIGERPFRTRRHDRATNLWPLALLSFGESWHNLHHADPTSARHGVDRGQIDPSAAVIRLLERLGWVHDVRWPTPDRLAARRS</sequence>
<dbReference type="OrthoDB" id="19906at2"/>
<evidence type="ECO:0000259" key="12">
    <source>
        <dbReference type="Pfam" id="PF00487"/>
    </source>
</evidence>
<evidence type="ECO:0000256" key="4">
    <source>
        <dbReference type="ARBA" id="ARBA00022832"/>
    </source>
</evidence>
<dbReference type="InterPro" id="IPR005804">
    <property type="entry name" value="FA_desaturase_dom"/>
</dbReference>
<keyword evidence="8" id="KW-0443">Lipid metabolism</keyword>
<evidence type="ECO:0000256" key="3">
    <source>
        <dbReference type="ARBA" id="ARBA00022692"/>
    </source>
</evidence>
<evidence type="ECO:0000256" key="7">
    <source>
        <dbReference type="ARBA" id="ARBA00023004"/>
    </source>
</evidence>
<gene>
    <name evidence="13" type="ORF">SMD44_04736</name>
</gene>
<dbReference type="EMBL" id="CP021748">
    <property type="protein sequence ID" value="ARX85277.1"/>
    <property type="molecule type" value="Genomic_DNA"/>
</dbReference>
<feature type="compositionally biased region" description="Low complexity" evidence="10">
    <location>
        <begin position="1"/>
        <end position="14"/>
    </location>
</feature>
<dbReference type="KEGG" id="salf:SMD44_04736"/>
<dbReference type="GO" id="GO:0006631">
    <property type="term" value="P:fatty acid metabolic process"/>
    <property type="evidence" value="ECO:0007669"/>
    <property type="project" value="UniProtKB-KW"/>
</dbReference>
<comment type="similarity">
    <text evidence="2">Belongs to the fatty acid desaturase type 2 family.</text>
</comment>
<keyword evidence="5 11" id="KW-1133">Transmembrane helix</keyword>
<name>A0A1Z1WFR8_9ACTN</name>
<evidence type="ECO:0000256" key="10">
    <source>
        <dbReference type="SAM" id="MobiDB-lite"/>
    </source>
</evidence>
<keyword evidence="7" id="KW-0408">Iron</keyword>
<keyword evidence="4" id="KW-0276">Fatty acid metabolism</keyword>
<protein>
    <submittedName>
        <fullName evidence="13">Stearoyl-CoA 9-desaturase</fullName>
    </submittedName>
</protein>
<dbReference type="InterPro" id="IPR015876">
    <property type="entry name" value="Acyl-CoA_DS"/>
</dbReference>
<dbReference type="PRINTS" id="PR00075">
    <property type="entry name" value="FACDDSATRASE"/>
</dbReference>
<feature type="domain" description="Fatty acid desaturase" evidence="12">
    <location>
        <begin position="83"/>
        <end position="294"/>
    </location>
</feature>
<evidence type="ECO:0000256" key="11">
    <source>
        <dbReference type="SAM" id="Phobius"/>
    </source>
</evidence>
<evidence type="ECO:0000313" key="14">
    <source>
        <dbReference type="Proteomes" id="UP000195880"/>
    </source>
</evidence>
<keyword evidence="14" id="KW-1185">Reference proteome</keyword>
<dbReference type="PANTHER" id="PTHR11351:SF3">
    <property type="entry name" value="BLL4393 PROTEIN"/>
    <property type="match status" value="1"/>
</dbReference>
<evidence type="ECO:0000256" key="9">
    <source>
        <dbReference type="ARBA" id="ARBA00023136"/>
    </source>
</evidence>
<feature type="transmembrane region" description="Helical" evidence="11">
    <location>
        <begin position="114"/>
        <end position="136"/>
    </location>
</feature>
<accession>A0A1Z1WFR8</accession>
<reference evidence="13 14" key="1">
    <citation type="submission" date="2017-05" db="EMBL/GenBank/DDBJ databases">
        <title>Streptomyces alboflavus Genome sequencing and assembly.</title>
        <authorList>
            <person name="Wang Y."/>
            <person name="Du B."/>
            <person name="Ding Y."/>
            <person name="Liu H."/>
            <person name="Hou Q."/>
            <person name="Liu K."/>
            <person name="Wang C."/>
            <person name="Yao L."/>
        </authorList>
    </citation>
    <scope>NUCLEOTIDE SEQUENCE [LARGE SCALE GENOMIC DNA]</scope>
    <source>
        <strain evidence="13 14">MDJK44</strain>
    </source>
</reference>
<comment type="subcellular location">
    <subcellularLocation>
        <location evidence="1">Membrane</location>
        <topology evidence="1">Multi-pass membrane protein</topology>
    </subcellularLocation>
</comment>
<dbReference type="RefSeq" id="WP_087885204.1">
    <property type="nucleotide sequence ID" value="NZ_CP021748.1"/>
</dbReference>
<feature type="transmembrane region" description="Helical" evidence="11">
    <location>
        <begin position="232"/>
        <end position="257"/>
    </location>
</feature>
<dbReference type="GO" id="GO:0016717">
    <property type="term" value="F:oxidoreductase activity, acting on paired donors, with oxidation of a pair of donors resulting in the reduction of molecular oxygen to two molecules of water"/>
    <property type="evidence" value="ECO:0007669"/>
    <property type="project" value="InterPro"/>
</dbReference>
<organism evidence="13 14">
    <name type="scientific">Streptomyces alboflavus</name>
    <dbReference type="NCBI Taxonomy" id="67267"/>
    <lineage>
        <taxon>Bacteria</taxon>
        <taxon>Bacillati</taxon>
        <taxon>Actinomycetota</taxon>
        <taxon>Actinomycetes</taxon>
        <taxon>Kitasatosporales</taxon>
        <taxon>Streptomycetaceae</taxon>
        <taxon>Streptomyces</taxon>
    </lineage>
</organism>
<feature type="transmembrane region" description="Helical" evidence="11">
    <location>
        <begin position="81"/>
        <end position="102"/>
    </location>
</feature>
<evidence type="ECO:0000256" key="8">
    <source>
        <dbReference type="ARBA" id="ARBA00023098"/>
    </source>
</evidence>
<dbReference type="CDD" id="cd03505">
    <property type="entry name" value="Delta9-FADS-like"/>
    <property type="match status" value="1"/>
</dbReference>
<keyword evidence="3 11" id="KW-0812">Transmembrane</keyword>
<dbReference type="AlphaFoldDB" id="A0A1Z1WFR8"/>
<evidence type="ECO:0000256" key="1">
    <source>
        <dbReference type="ARBA" id="ARBA00004141"/>
    </source>
</evidence>
<dbReference type="PANTHER" id="PTHR11351">
    <property type="entry name" value="ACYL-COA DESATURASE"/>
    <property type="match status" value="1"/>
</dbReference>
<evidence type="ECO:0000256" key="5">
    <source>
        <dbReference type="ARBA" id="ARBA00022989"/>
    </source>
</evidence>
<evidence type="ECO:0000313" key="13">
    <source>
        <dbReference type="EMBL" id="ARX85277.1"/>
    </source>
</evidence>
<evidence type="ECO:0000256" key="2">
    <source>
        <dbReference type="ARBA" id="ARBA00008749"/>
    </source>
</evidence>
<feature type="transmembrane region" description="Helical" evidence="11">
    <location>
        <begin position="203"/>
        <end position="226"/>
    </location>
</feature>
<keyword evidence="6" id="KW-0560">Oxidoreductase</keyword>